<dbReference type="PANTHER" id="PTHR42939">
    <property type="entry name" value="ABC TRANSPORTER ATP-BINDING PROTEIN ALBC-RELATED"/>
    <property type="match status" value="1"/>
</dbReference>
<protein>
    <submittedName>
        <fullName evidence="5">Energy-coupling factor transporter ATP-binding protein EcfA2</fullName>
        <ecNumber evidence="5">3.6.3.-</ecNumber>
    </submittedName>
</protein>
<dbReference type="SUPFAM" id="SSF52540">
    <property type="entry name" value="P-loop containing nucleoside triphosphate hydrolases"/>
    <property type="match status" value="1"/>
</dbReference>
<dbReference type="InterPro" id="IPR051782">
    <property type="entry name" value="ABC_Transporter_VariousFunc"/>
</dbReference>
<gene>
    <name evidence="5" type="primary">ecfA2_52</name>
    <name evidence="5" type="ORF">SDC9_203199</name>
</gene>
<evidence type="ECO:0000256" key="1">
    <source>
        <dbReference type="ARBA" id="ARBA00022448"/>
    </source>
</evidence>
<accession>A0A645IVR9</accession>
<evidence type="ECO:0000313" key="5">
    <source>
        <dbReference type="EMBL" id="MPN55515.1"/>
    </source>
</evidence>
<dbReference type="AlphaFoldDB" id="A0A645IVR9"/>
<keyword evidence="5" id="KW-0378">Hydrolase</keyword>
<keyword evidence="2" id="KW-0547">Nucleotide-binding</keyword>
<name>A0A645IVR9_9ZZZZ</name>
<dbReference type="GO" id="GO:0016887">
    <property type="term" value="F:ATP hydrolysis activity"/>
    <property type="evidence" value="ECO:0007669"/>
    <property type="project" value="InterPro"/>
</dbReference>
<dbReference type="CDD" id="cd00267">
    <property type="entry name" value="ABC_ATPase"/>
    <property type="match status" value="1"/>
</dbReference>
<evidence type="ECO:0000259" key="4">
    <source>
        <dbReference type="Pfam" id="PF00005"/>
    </source>
</evidence>
<dbReference type="PANTHER" id="PTHR42939:SF1">
    <property type="entry name" value="ABC TRANSPORTER ATP-BINDING PROTEIN ALBC-RELATED"/>
    <property type="match status" value="1"/>
</dbReference>
<dbReference type="EC" id="3.6.3.-" evidence="5"/>
<dbReference type="InterPro" id="IPR003439">
    <property type="entry name" value="ABC_transporter-like_ATP-bd"/>
</dbReference>
<dbReference type="EMBL" id="VSSQ01124878">
    <property type="protein sequence ID" value="MPN55515.1"/>
    <property type="molecule type" value="Genomic_DNA"/>
</dbReference>
<feature type="domain" description="ABC transporter" evidence="4">
    <location>
        <begin position="2"/>
        <end position="32"/>
    </location>
</feature>
<keyword evidence="3 5" id="KW-0067">ATP-binding</keyword>
<keyword evidence="1" id="KW-0813">Transport</keyword>
<dbReference type="InterPro" id="IPR027417">
    <property type="entry name" value="P-loop_NTPase"/>
</dbReference>
<proteinExistence type="predicted"/>
<evidence type="ECO:0000256" key="3">
    <source>
        <dbReference type="ARBA" id="ARBA00022840"/>
    </source>
</evidence>
<comment type="caution">
    <text evidence="5">The sequence shown here is derived from an EMBL/GenBank/DDBJ whole genome shotgun (WGS) entry which is preliminary data.</text>
</comment>
<organism evidence="5">
    <name type="scientific">bioreactor metagenome</name>
    <dbReference type="NCBI Taxonomy" id="1076179"/>
    <lineage>
        <taxon>unclassified sequences</taxon>
        <taxon>metagenomes</taxon>
        <taxon>ecological metagenomes</taxon>
    </lineage>
</organism>
<dbReference type="Pfam" id="PF00005">
    <property type="entry name" value="ABC_tran"/>
    <property type="match status" value="1"/>
</dbReference>
<reference evidence="5" key="1">
    <citation type="submission" date="2019-08" db="EMBL/GenBank/DDBJ databases">
        <authorList>
            <person name="Kucharzyk K."/>
            <person name="Murdoch R.W."/>
            <person name="Higgins S."/>
            <person name="Loffler F."/>
        </authorList>
    </citation>
    <scope>NUCLEOTIDE SEQUENCE</scope>
</reference>
<evidence type="ECO:0000256" key="2">
    <source>
        <dbReference type="ARBA" id="ARBA00022741"/>
    </source>
</evidence>
<dbReference type="Gene3D" id="3.40.50.300">
    <property type="entry name" value="P-loop containing nucleotide triphosphate hydrolases"/>
    <property type="match status" value="1"/>
</dbReference>
<sequence length="89" mass="9787">MSAYSGGMQRRLHLATALLATPGLLLLDEPTAGADEHSAELILGTVERLRDRDCAVVFVSHRAEELARLCDKGITLEDGRISDTWEKRP</sequence>
<dbReference type="GO" id="GO:0005524">
    <property type="term" value="F:ATP binding"/>
    <property type="evidence" value="ECO:0007669"/>
    <property type="project" value="UniProtKB-KW"/>
</dbReference>